<feature type="modified residue" description="4-aspartylphosphate" evidence="1">
    <location>
        <position position="56"/>
    </location>
</feature>
<organism evidence="3 4">
    <name type="scientific">Pseudomonas ekonensis</name>
    <dbReference type="NCBI Taxonomy" id="2842353"/>
    <lineage>
        <taxon>Bacteria</taxon>
        <taxon>Pseudomonadati</taxon>
        <taxon>Pseudomonadota</taxon>
        <taxon>Gammaproteobacteria</taxon>
        <taxon>Pseudomonadales</taxon>
        <taxon>Pseudomonadaceae</taxon>
        <taxon>Pseudomonas</taxon>
    </lineage>
</organism>
<evidence type="ECO:0000313" key="4">
    <source>
        <dbReference type="Proteomes" id="UP000765224"/>
    </source>
</evidence>
<name>A0ABS6PJI6_9PSED</name>
<dbReference type="InterPro" id="IPR001789">
    <property type="entry name" value="Sig_transdc_resp-reg_receiver"/>
</dbReference>
<dbReference type="RefSeq" id="WP_217893518.1">
    <property type="nucleotide sequence ID" value="NZ_JAHSTS010000002.1"/>
</dbReference>
<feature type="domain" description="Response regulatory" evidence="2">
    <location>
        <begin position="5"/>
        <end position="126"/>
    </location>
</feature>
<dbReference type="Proteomes" id="UP000765224">
    <property type="component" value="Unassembled WGS sequence"/>
</dbReference>
<accession>A0ABS6PJI6</accession>
<keyword evidence="4" id="KW-1185">Reference proteome</keyword>
<sequence length="135" mass="14557">MRALKILILEHNPFRLMALHQMLNAVGIYDVLTAPSLASALRSLKCRGTVDIAICDPQLKGGDGLALIRHLALEKRARGLIQLGNVAPSLSADLDALCQAHELVLLGRLQSPVSAVLMRGLLDRYLQTARQSASA</sequence>
<keyword evidence="1" id="KW-0597">Phosphoprotein</keyword>
<dbReference type="Pfam" id="PF00072">
    <property type="entry name" value="Response_reg"/>
    <property type="match status" value="1"/>
</dbReference>
<evidence type="ECO:0000313" key="3">
    <source>
        <dbReference type="EMBL" id="MBV4460136.1"/>
    </source>
</evidence>
<dbReference type="EMBL" id="JAHSTS010000002">
    <property type="protein sequence ID" value="MBV4460136.1"/>
    <property type="molecule type" value="Genomic_DNA"/>
</dbReference>
<protein>
    <submittedName>
        <fullName evidence="3">Response regulator</fullName>
    </submittedName>
</protein>
<comment type="caution">
    <text evidence="3">The sequence shown here is derived from an EMBL/GenBank/DDBJ whole genome shotgun (WGS) entry which is preliminary data.</text>
</comment>
<reference evidence="3 4" key="1">
    <citation type="submission" date="2021-06" db="EMBL/GenBank/DDBJ databases">
        <title>Updating the genus Pseudomonas: Description of 43 new species and partition of the Pseudomonas putida group.</title>
        <authorList>
            <person name="Girard L."/>
            <person name="Lood C."/>
            <person name="Vandamme P."/>
            <person name="Rokni-Zadeh H."/>
            <person name="Van Noort V."/>
            <person name="Hofte M."/>
            <person name="Lavigne R."/>
            <person name="De Mot R."/>
        </authorList>
    </citation>
    <scope>NUCLEOTIDE SEQUENCE [LARGE SCALE GENOMIC DNA]</scope>
    <source>
        <strain evidence="3 4">COR58</strain>
    </source>
</reference>
<gene>
    <name evidence="3" type="ORF">KVG96_19445</name>
</gene>
<evidence type="ECO:0000259" key="2">
    <source>
        <dbReference type="PROSITE" id="PS50110"/>
    </source>
</evidence>
<evidence type="ECO:0000256" key="1">
    <source>
        <dbReference type="PROSITE-ProRule" id="PRU00169"/>
    </source>
</evidence>
<proteinExistence type="predicted"/>
<dbReference type="PROSITE" id="PS50110">
    <property type="entry name" value="RESPONSE_REGULATORY"/>
    <property type="match status" value="1"/>
</dbReference>